<dbReference type="AlphaFoldDB" id="A0A7W7GDT1"/>
<dbReference type="Proteomes" id="UP000542210">
    <property type="component" value="Unassembled WGS sequence"/>
</dbReference>
<comment type="caution">
    <text evidence="2">The sequence shown here is derived from an EMBL/GenBank/DDBJ whole genome shotgun (WGS) entry which is preliminary data.</text>
</comment>
<dbReference type="EMBL" id="JACHND010000001">
    <property type="protein sequence ID" value="MBB4703331.1"/>
    <property type="molecule type" value="Genomic_DNA"/>
</dbReference>
<sequence length="175" mass="17954">MAGATPLGPPPAPAVPASADALEPAAGPASADGLERAAAPALTGETSRRPRALAVDARTALRRPSVAADDLPDRAGIRLVRVSVSGGGGLVDLRFQVLDPAKAQALHDPATPPVLVDETSGVVVKDLYMGHSHTGPYKAAVTYYLVFVNPGNWIHRGAEVTVLLGDTQIPHVPVS</sequence>
<keyword evidence="3" id="KW-1185">Reference proteome</keyword>
<evidence type="ECO:0000256" key="1">
    <source>
        <dbReference type="SAM" id="MobiDB-lite"/>
    </source>
</evidence>
<feature type="region of interest" description="Disordered" evidence="1">
    <location>
        <begin position="1"/>
        <end position="53"/>
    </location>
</feature>
<proteinExistence type="predicted"/>
<name>A0A7W7GDT1_9ACTN</name>
<organism evidence="2 3">
    <name type="scientific">Sphaerisporangium siamense</name>
    <dbReference type="NCBI Taxonomy" id="795645"/>
    <lineage>
        <taxon>Bacteria</taxon>
        <taxon>Bacillati</taxon>
        <taxon>Actinomycetota</taxon>
        <taxon>Actinomycetes</taxon>
        <taxon>Streptosporangiales</taxon>
        <taxon>Streptosporangiaceae</taxon>
        <taxon>Sphaerisporangium</taxon>
    </lineage>
</organism>
<evidence type="ECO:0000313" key="2">
    <source>
        <dbReference type="EMBL" id="MBB4703331.1"/>
    </source>
</evidence>
<gene>
    <name evidence="2" type="ORF">BJ982_004875</name>
</gene>
<protein>
    <submittedName>
        <fullName evidence="2">Uncharacterized protein</fullName>
    </submittedName>
</protein>
<accession>A0A7W7GDT1</accession>
<reference evidence="2 3" key="1">
    <citation type="submission" date="2020-08" db="EMBL/GenBank/DDBJ databases">
        <title>Sequencing the genomes of 1000 actinobacteria strains.</title>
        <authorList>
            <person name="Klenk H.-P."/>
        </authorList>
    </citation>
    <scope>NUCLEOTIDE SEQUENCE [LARGE SCALE GENOMIC DNA]</scope>
    <source>
        <strain evidence="2 3">DSM 45784</strain>
    </source>
</reference>
<dbReference type="RefSeq" id="WP_184883693.1">
    <property type="nucleotide sequence ID" value="NZ_JACHND010000001.1"/>
</dbReference>
<evidence type="ECO:0000313" key="3">
    <source>
        <dbReference type="Proteomes" id="UP000542210"/>
    </source>
</evidence>